<evidence type="ECO:0000256" key="12">
    <source>
        <dbReference type="ARBA" id="ARBA00023288"/>
    </source>
</evidence>
<dbReference type="HOGENOM" id="CLU_008539_4_0_1"/>
<organism evidence="16 17">
    <name type="scientific">Ciona savignyi</name>
    <name type="common">Pacific transparent sea squirt</name>
    <dbReference type="NCBI Taxonomy" id="51511"/>
    <lineage>
        <taxon>Eukaryota</taxon>
        <taxon>Metazoa</taxon>
        <taxon>Chordata</taxon>
        <taxon>Tunicata</taxon>
        <taxon>Ascidiacea</taxon>
        <taxon>Phlebobranchia</taxon>
        <taxon>Cionidae</taxon>
        <taxon>Ciona</taxon>
    </lineage>
</organism>
<reference evidence="16" key="3">
    <citation type="submission" date="2025-09" db="UniProtKB">
        <authorList>
            <consortium name="Ensembl"/>
        </authorList>
    </citation>
    <scope>IDENTIFICATION</scope>
</reference>
<keyword evidence="12" id="KW-0449">Lipoprotein</keyword>
<keyword evidence="10" id="KW-0472">Membrane</keyword>
<sequence>KIYICIVCCYCVSALSTAHEENPEFWNDSAEQTLRSKYAQMKPQAKPAKNVILFIGDGMGLSTITAGRILKGQLNGQAGEETITALDKFTETGLSKVYCVDKQSPDSGSTATAILSGVKTKFGVVGLDGRTVFKKCSSAAGNEVESILLKSANLGKSTGIVTTTEVQHATPAAAYAHSASRGWYADNSMNSTTKSEGCKDISLQLLEMGRKINVILGGGRSYMRPKGIYDEEYYSRHAGVRGDGRDLIREWRNLQPSNRARYVWNRPGFNSVNAQNTDYLMGLFQPRDLRFDYDRRRDVGGEPSLEEMTEKAIQILQKNPMGYFLLVEGGKIDHAHHQNKANVALREFIAFEKAVQKAMDMTSTDETLIVVTADHGHVFTLGGYANRGNPIHGFARDHSDPEKAVDKLHYTSIAYANGPGYSLDSTTGKRTELTGETTRAMGYRFQTAIPLKGESHSSEDTIVFARGPMSQLFSGVYEQNYIAHAMMFASCVGK</sequence>
<feature type="binding site" evidence="14">
    <location>
        <position position="375"/>
    </location>
    <ligand>
        <name>Zn(2+)</name>
        <dbReference type="ChEBI" id="CHEBI:29105"/>
        <label>2</label>
    </ligand>
</feature>
<keyword evidence="5" id="KW-0336">GPI-anchor</keyword>
<reference evidence="17" key="1">
    <citation type="submission" date="2003-08" db="EMBL/GenBank/DDBJ databases">
        <authorList>
            <person name="Birren B."/>
            <person name="Nusbaum C."/>
            <person name="Abebe A."/>
            <person name="Abouelleil A."/>
            <person name="Adekoya E."/>
            <person name="Ait-zahra M."/>
            <person name="Allen N."/>
            <person name="Allen T."/>
            <person name="An P."/>
            <person name="Anderson M."/>
            <person name="Anderson S."/>
            <person name="Arachchi H."/>
            <person name="Armbruster J."/>
            <person name="Bachantsang P."/>
            <person name="Baldwin J."/>
            <person name="Barry A."/>
            <person name="Bayul T."/>
            <person name="Blitshsteyn B."/>
            <person name="Bloom T."/>
            <person name="Blye J."/>
            <person name="Boguslavskiy L."/>
            <person name="Borowsky M."/>
            <person name="Boukhgalter B."/>
            <person name="Brunache A."/>
            <person name="Butler J."/>
            <person name="Calixte N."/>
            <person name="Calvo S."/>
            <person name="Camarata J."/>
            <person name="Campo K."/>
            <person name="Chang J."/>
            <person name="Cheshatsang Y."/>
            <person name="Citroen M."/>
            <person name="Collymore A."/>
            <person name="Considine T."/>
            <person name="Cook A."/>
            <person name="Cooke P."/>
            <person name="Corum B."/>
            <person name="Cuomo C."/>
            <person name="David R."/>
            <person name="Dawoe T."/>
            <person name="Degray S."/>
            <person name="Dodge S."/>
            <person name="Dooley K."/>
            <person name="Dorje P."/>
            <person name="Dorjee K."/>
            <person name="Dorris L."/>
            <person name="Duffey N."/>
            <person name="Dupes A."/>
            <person name="Elkins T."/>
            <person name="Engels R."/>
            <person name="Erickson J."/>
            <person name="Farina A."/>
            <person name="Faro S."/>
            <person name="Ferreira P."/>
            <person name="Fischer H."/>
            <person name="Fitzgerald M."/>
            <person name="Foley K."/>
            <person name="Gage D."/>
            <person name="Galagan J."/>
            <person name="Gearin G."/>
            <person name="Gnerre S."/>
            <person name="Gnirke A."/>
            <person name="Goyette A."/>
            <person name="Graham J."/>
            <person name="Grandbois E."/>
            <person name="Gyaltsen K."/>
            <person name="Hafez N."/>
            <person name="Hagopian D."/>
            <person name="Hagos B."/>
            <person name="Hall J."/>
            <person name="Hatcher B."/>
            <person name="Heller A."/>
            <person name="Higgins H."/>
            <person name="Honan T."/>
            <person name="Horn A."/>
            <person name="Houde N."/>
            <person name="Hughes L."/>
            <person name="Hulme W."/>
            <person name="Husby E."/>
            <person name="Iliev I."/>
            <person name="Jaffe D."/>
            <person name="Jones C."/>
            <person name="Kamal M."/>
            <person name="Kamat A."/>
            <person name="Kamvysselis M."/>
            <person name="Karlsson E."/>
            <person name="Kells C."/>
            <person name="Kieu A."/>
            <person name="Kisner P."/>
            <person name="Kodira C."/>
            <person name="Kulbokas E."/>
            <person name="Labutti K."/>
            <person name="Lama D."/>
            <person name="Landers T."/>
            <person name="Leger J."/>
            <person name="Levine S."/>
            <person name="Lewis D."/>
            <person name="Lewis T."/>
            <person name="Lindblad-toh K."/>
            <person name="Liu X."/>
            <person name="Lokyitsang T."/>
            <person name="Lokyitsang Y."/>
            <person name="Lucien O."/>
            <person name="Lui A."/>
            <person name="Ma L.J."/>
            <person name="Mabbitt R."/>
            <person name="Macdonald J."/>
            <person name="Maclean C."/>
            <person name="Major J."/>
            <person name="Manning J."/>
            <person name="Marabella R."/>
            <person name="Maru K."/>
            <person name="Matthews C."/>
            <person name="Mauceli E."/>
            <person name="Mccarthy M."/>
            <person name="Mcdonough S."/>
            <person name="Mcghee T."/>
            <person name="Meldrim J."/>
            <person name="Meneus L."/>
            <person name="Mesirov J."/>
            <person name="Mihalev A."/>
            <person name="Mihova T."/>
            <person name="Mikkelsen T."/>
            <person name="Mlenga V."/>
            <person name="Moru K."/>
            <person name="Mozes J."/>
            <person name="Mulrain L."/>
            <person name="Munson G."/>
            <person name="Naylor J."/>
            <person name="Newes C."/>
            <person name="Nguyen C."/>
            <person name="Nguyen N."/>
            <person name="Nguyen T."/>
            <person name="Nicol R."/>
            <person name="Nielsen C."/>
            <person name="Nizzari M."/>
            <person name="Norbu C."/>
            <person name="Norbu N."/>
            <person name="O'donnell P."/>
            <person name="Okoawo O."/>
            <person name="O'leary S."/>
            <person name="Omotosho B."/>
            <person name="O'neill K."/>
            <person name="Osman S."/>
            <person name="Parker S."/>
            <person name="Perrin D."/>
            <person name="Phunkhang P."/>
            <person name="Piqani B."/>
            <person name="Purcell S."/>
            <person name="Rachupka T."/>
            <person name="Ramasamy U."/>
            <person name="Rameau R."/>
            <person name="Ray V."/>
            <person name="Raymond C."/>
            <person name="Retta R."/>
            <person name="Richardson S."/>
            <person name="Rise C."/>
            <person name="Rodriguez J."/>
            <person name="Rogers J."/>
            <person name="Rogov P."/>
            <person name="Rutman M."/>
            <person name="Schupbach R."/>
            <person name="Seaman C."/>
            <person name="Settipalli S."/>
            <person name="Sharpe T."/>
            <person name="Sheridan J."/>
            <person name="Sherpa N."/>
            <person name="Shi J."/>
            <person name="Smirnov S."/>
            <person name="Smith C."/>
            <person name="Sougnez C."/>
            <person name="Spencer B."/>
            <person name="Stalker J."/>
            <person name="Stange-thomann N."/>
            <person name="Stavropoulos S."/>
            <person name="Stetson K."/>
            <person name="Stone C."/>
            <person name="Stone S."/>
            <person name="Stubbs M."/>
            <person name="Talamas J."/>
            <person name="Tchuinga P."/>
            <person name="Tenzing P."/>
            <person name="Tesfaye S."/>
            <person name="Theodore J."/>
            <person name="Thoulutsang Y."/>
            <person name="Topham K."/>
            <person name="Towey S."/>
            <person name="Tsamla T."/>
            <person name="Tsomo N."/>
            <person name="Vallee D."/>
            <person name="Vassiliev H."/>
            <person name="Venkataraman V."/>
            <person name="Vinson J."/>
            <person name="Vo A."/>
            <person name="Wade C."/>
            <person name="Wang S."/>
            <person name="Wangchuk T."/>
            <person name="Wangdi T."/>
            <person name="Whittaker C."/>
            <person name="Wilkinson J."/>
            <person name="Wu Y."/>
            <person name="Wyman D."/>
            <person name="Yadav S."/>
            <person name="Yang S."/>
            <person name="Yang X."/>
            <person name="Yeager S."/>
            <person name="Yee E."/>
            <person name="Young G."/>
            <person name="Zainoun J."/>
            <person name="Zembeck L."/>
            <person name="Zimmer A."/>
            <person name="Zody M."/>
            <person name="Lander E."/>
        </authorList>
    </citation>
    <scope>NUCLEOTIDE SEQUENCE [LARGE SCALE GENOMIC DNA]</scope>
</reference>
<dbReference type="EC" id="3.1.3.1" evidence="3"/>
<accession>H2ZEB1</accession>
<dbReference type="GO" id="GO:0005886">
    <property type="term" value="C:plasma membrane"/>
    <property type="evidence" value="ECO:0007669"/>
    <property type="project" value="UniProtKB-SubCell"/>
</dbReference>
<dbReference type="AlphaFoldDB" id="H2ZEB1"/>
<dbReference type="eggNOG" id="KOG4126">
    <property type="taxonomic scope" value="Eukaryota"/>
</dbReference>
<feature type="binding site" evidence="14">
    <location>
        <position position="337"/>
    </location>
    <ligand>
        <name>Zn(2+)</name>
        <dbReference type="ChEBI" id="CHEBI:29105"/>
        <label>2</label>
    </ligand>
</feature>
<dbReference type="InterPro" id="IPR001952">
    <property type="entry name" value="Alkaline_phosphatase"/>
</dbReference>
<evidence type="ECO:0000256" key="4">
    <source>
        <dbReference type="ARBA" id="ARBA00022475"/>
    </source>
</evidence>
<reference evidence="16" key="2">
    <citation type="submission" date="2025-08" db="UniProtKB">
        <authorList>
            <consortium name="Ensembl"/>
        </authorList>
    </citation>
    <scope>IDENTIFICATION</scope>
</reference>
<proteinExistence type="inferred from homology"/>
<comment type="cofactor">
    <cofactor evidence="14">
        <name>Mg(2+)</name>
        <dbReference type="ChEBI" id="CHEBI:18420"/>
    </cofactor>
    <text evidence="14">Binds 1 Mg(2+) ion.</text>
</comment>
<comment type="subcellular location">
    <subcellularLocation>
        <location evidence="1">Cell membrane</location>
        <topology evidence="1">Lipid-anchor</topology>
        <topology evidence="1">GPI-anchor</topology>
    </subcellularLocation>
</comment>
<name>H2ZEB1_CIOSA</name>
<keyword evidence="4" id="KW-1003">Cell membrane</keyword>
<evidence type="ECO:0000256" key="11">
    <source>
        <dbReference type="ARBA" id="ARBA00023180"/>
    </source>
</evidence>
<dbReference type="GO" id="GO:0046872">
    <property type="term" value="F:metal ion binding"/>
    <property type="evidence" value="ECO:0007669"/>
    <property type="project" value="UniProtKB-KW"/>
</dbReference>
<dbReference type="OMA" id="MTIGAYP"/>
<evidence type="ECO:0000256" key="7">
    <source>
        <dbReference type="ARBA" id="ARBA00022801"/>
    </source>
</evidence>
<feature type="active site" description="Phosphoserine intermediate" evidence="13">
    <location>
        <position position="107"/>
    </location>
</feature>
<dbReference type="SUPFAM" id="SSF53649">
    <property type="entry name" value="Alkaline phosphatase-like"/>
    <property type="match status" value="1"/>
</dbReference>
<evidence type="ECO:0000256" key="3">
    <source>
        <dbReference type="ARBA" id="ARBA00012647"/>
    </source>
</evidence>
<dbReference type="SMART" id="SM00098">
    <property type="entry name" value="alkPPc"/>
    <property type="match status" value="1"/>
</dbReference>
<evidence type="ECO:0000256" key="1">
    <source>
        <dbReference type="ARBA" id="ARBA00004609"/>
    </source>
</evidence>
<dbReference type="Gene3D" id="3.40.720.10">
    <property type="entry name" value="Alkaline Phosphatase, subunit A"/>
    <property type="match status" value="1"/>
</dbReference>
<dbReference type="CDD" id="cd16012">
    <property type="entry name" value="ALP"/>
    <property type="match status" value="1"/>
</dbReference>
<keyword evidence="17" id="KW-1185">Reference proteome</keyword>
<evidence type="ECO:0000256" key="8">
    <source>
        <dbReference type="ARBA" id="ARBA00022833"/>
    </source>
</evidence>
<comment type="similarity">
    <text evidence="2 15">Belongs to the alkaline phosphatase family.</text>
</comment>
<dbReference type="FunFam" id="3.40.720.10:FF:000008">
    <property type="entry name" value="Alkaline phosphatase"/>
    <property type="match status" value="1"/>
</dbReference>
<dbReference type="InterPro" id="IPR017850">
    <property type="entry name" value="Alkaline_phosphatase_core_sf"/>
</dbReference>
<evidence type="ECO:0000256" key="14">
    <source>
        <dbReference type="PIRSR" id="PIRSR601952-2"/>
    </source>
</evidence>
<evidence type="ECO:0000256" key="2">
    <source>
        <dbReference type="ARBA" id="ARBA00005984"/>
    </source>
</evidence>
<feature type="binding site" evidence="14">
    <location>
        <position position="374"/>
    </location>
    <ligand>
        <name>Zn(2+)</name>
        <dbReference type="ChEBI" id="CHEBI:29105"/>
        <label>2</label>
    </ligand>
</feature>
<evidence type="ECO:0000256" key="10">
    <source>
        <dbReference type="ARBA" id="ARBA00023136"/>
    </source>
</evidence>
<dbReference type="GeneTree" id="ENSGT00950000183063"/>
<comment type="cofactor">
    <cofactor evidence="14">
        <name>Zn(2+)</name>
        <dbReference type="ChEBI" id="CHEBI:29105"/>
    </cofactor>
    <text evidence="14">Binds 2 Zn(2+) ions.</text>
</comment>
<keyword evidence="6 14" id="KW-0479">Metal-binding</keyword>
<evidence type="ECO:0000256" key="5">
    <source>
        <dbReference type="ARBA" id="ARBA00022622"/>
    </source>
</evidence>
<feature type="binding site" evidence="14">
    <location>
        <position position="328"/>
    </location>
    <ligand>
        <name>Mg(2+)</name>
        <dbReference type="ChEBI" id="CHEBI:18420"/>
    </ligand>
</feature>
<keyword evidence="8 14" id="KW-0862">Zinc</keyword>
<evidence type="ECO:0000256" key="6">
    <source>
        <dbReference type="ARBA" id="ARBA00022723"/>
    </source>
</evidence>
<dbReference type="PANTHER" id="PTHR11596">
    <property type="entry name" value="ALKALINE PHOSPHATASE"/>
    <property type="match status" value="1"/>
</dbReference>
<keyword evidence="9 14" id="KW-0460">Magnesium</keyword>
<dbReference type="GO" id="GO:0098552">
    <property type="term" value="C:side of membrane"/>
    <property type="evidence" value="ECO:0007669"/>
    <property type="project" value="UniProtKB-KW"/>
</dbReference>
<protein>
    <recommendedName>
        <fullName evidence="3">alkaline phosphatase</fullName>
        <ecNumber evidence="3">3.1.3.1</ecNumber>
    </recommendedName>
</protein>
<feature type="binding site" evidence="14">
    <location>
        <position position="168"/>
    </location>
    <ligand>
        <name>Mg(2+)</name>
        <dbReference type="ChEBI" id="CHEBI:18420"/>
    </ligand>
</feature>
<feature type="binding site" evidence="14">
    <location>
        <position position="333"/>
    </location>
    <ligand>
        <name>Zn(2+)</name>
        <dbReference type="ChEBI" id="CHEBI:29105"/>
        <label>2</label>
    </ligand>
</feature>
<feature type="binding site" evidence="14">
    <location>
        <position position="456"/>
    </location>
    <ligand>
        <name>Zn(2+)</name>
        <dbReference type="ChEBI" id="CHEBI:29105"/>
        <label>2</label>
    </ligand>
</feature>
<evidence type="ECO:0000313" key="16">
    <source>
        <dbReference type="Ensembl" id="ENSCSAVP00000015927.1"/>
    </source>
</evidence>
<dbReference type="Ensembl" id="ENSCSAVT00000016106.1">
    <property type="protein sequence ID" value="ENSCSAVP00000015927.1"/>
    <property type="gene ID" value="ENSCSAVG00000009374.1"/>
</dbReference>
<evidence type="ECO:0000256" key="13">
    <source>
        <dbReference type="PIRSR" id="PIRSR601952-1"/>
    </source>
</evidence>
<dbReference type="PRINTS" id="PR00113">
    <property type="entry name" value="ALKPHPHTASE"/>
</dbReference>
<evidence type="ECO:0000256" key="15">
    <source>
        <dbReference type="RuleBase" id="RU003946"/>
    </source>
</evidence>
<dbReference type="InParanoid" id="H2ZEB1"/>
<evidence type="ECO:0000313" key="17">
    <source>
        <dbReference type="Proteomes" id="UP000007875"/>
    </source>
</evidence>
<feature type="binding site" evidence="14">
    <location>
        <position position="57"/>
    </location>
    <ligand>
        <name>Mg(2+)</name>
        <dbReference type="ChEBI" id="CHEBI:18420"/>
    </ligand>
</feature>
<keyword evidence="7" id="KW-0378">Hydrolase</keyword>
<dbReference type="GO" id="GO:0004035">
    <property type="term" value="F:alkaline phosphatase activity"/>
    <property type="evidence" value="ECO:0007669"/>
    <property type="project" value="UniProtKB-EC"/>
</dbReference>
<feature type="binding site" evidence="14">
    <location>
        <position position="170"/>
    </location>
    <ligand>
        <name>Mg(2+)</name>
        <dbReference type="ChEBI" id="CHEBI:18420"/>
    </ligand>
</feature>
<keyword evidence="11" id="KW-0325">Glycoprotein</keyword>
<dbReference type="PANTHER" id="PTHR11596:SF94">
    <property type="entry name" value="ALKALINE PHOSPHATASE"/>
    <property type="match status" value="1"/>
</dbReference>
<evidence type="ECO:0000256" key="9">
    <source>
        <dbReference type="ARBA" id="ARBA00022842"/>
    </source>
</evidence>
<feature type="binding site" evidence="14">
    <location>
        <position position="57"/>
    </location>
    <ligand>
        <name>Zn(2+)</name>
        <dbReference type="ChEBI" id="CHEBI:29105"/>
        <label>2</label>
    </ligand>
</feature>
<dbReference type="Proteomes" id="UP000007875">
    <property type="component" value="Unassembled WGS sequence"/>
</dbReference>
<dbReference type="Pfam" id="PF00245">
    <property type="entry name" value="Alk_phosphatase"/>
    <property type="match status" value="1"/>
</dbReference>
<dbReference type="STRING" id="51511.ENSCSAVP00000015927"/>